<dbReference type="AlphaFoldDB" id="A0A9D2Q8Y1"/>
<name>A0A9D2Q8Y1_9FIRM</name>
<dbReference type="GO" id="GO:0003677">
    <property type="term" value="F:DNA binding"/>
    <property type="evidence" value="ECO:0007669"/>
    <property type="project" value="UniProtKB-KW"/>
</dbReference>
<proteinExistence type="predicted"/>
<sequence>MSAVRSSVTVQMPGRDEEETDMTVAEVIRKKRKEQGLTQEQVAQRLGVSAPAVNKWERGSSYPDITILPALARLLNTDVNTLLCFQEELTDNEIAEICNKIAAIMDEQGTEAAIAEAERNVREYPNCGKLLHMMASMVQGVLIMSGVWSTDKEKYKEKIYSWYERVIKCSGDEQVKNSAAHMLASEYIQEKEYEKAEKMIDSLPKQQADKRMLSARLLLAQEKYAEAAELMERKLIDVLNDLGVVLSMLMETALKENDTDRAEKIASAGEQTALLYDQWGYSSLILPMELALQKKDVEKSIEYIREMFRMLTAPQHMSESVLYCHIYGKEKSGRKYDEAMETYAKKVLPGLLAEIKTEEGYAFLRGNEEFEELIREYDK</sequence>
<comment type="caution">
    <text evidence="4">The sequence shown here is derived from an EMBL/GenBank/DDBJ whole genome shotgun (WGS) entry which is preliminary data.</text>
</comment>
<feature type="compositionally biased region" description="Polar residues" evidence="2">
    <location>
        <begin position="1"/>
        <end position="10"/>
    </location>
</feature>
<dbReference type="EMBL" id="DWVY01000047">
    <property type="protein sequence ID" value="HJC75089.1"/>
    <property type="molecule type" value="Genomic_DNA"/>
</dbReference>
<organism evidence="4 5">
    <name type="scientific">Candidatus Mediterraneibacter faecavium</name>
    <dbReference type="NCBI Taxonomy" id="2838668"/>
    <lineage>
        <taxon>Bacteria</taxon>
        <taxon>Bacillati</taxon>
        <taxon>Bacillota</taxon>
        <taxon>Clostridia</taxon>
        <taxon>Lachnospirales</taxon>
        <taxon>Lachnospiraceae</taxon>
        <taxon>Mediterraneibacter</taxon>
    </lineage>
</organism>
<evidence type="ECO:0000313" key="4">
    <source>
        <dbReference type="EMBL" id="HJC75089.1"/>
    </source>
</evidence>
<feature type="region of interest" description="Disordered" evidence="2">
    <location>
        <begin position="1"/>
        <end position="20"/>
    </location>
</feature>
<feature type="domain" description="HTH cro/C1-type" evidence="3">
    <location>
        <begin position="28"/>
        <end position="82"/>
    </location>
</feature>
<evidence type="ECO:0000256" key="1">
    <source>
        <dbReference type="ARBA" id="ARBA00023125"/>
    </source>
</evidence>
<reference evidence="4" key="1">
    <citation type="journal article" date="2021" name="PeerJ">
        <title>Extensive microbial diversity within the chicken gut microbiome revealed by metagenomics and culture.</title>
        <authorList>
            <person name="Gilroy R."/>
            <person name="Ravi A."/>
            <person name="Getino M."/>
            <person name="Pursley I."/>
            <person name="Horton D.L."/>
            <person name="Alikhan N.F."/>
            <person name="Baker D."/>
            <person name="Gharbi K."/>
            <person name="Hall N."/>
            <person name="Watson M."/>
            <person name="Adriaenssens E.M."/>
            <person name="Foster-Nyarko E."/>
            <person name="Jarju S."/>
            <person name="Secka A."/>
            <person name="Antonio M."/>
            <person name="Oren A."/>
            <person name="Chaudhuri R.R."/>
            <person name="La Ragione R."/>
            <person name="Hildebrand F."/>
            <person name="Pallen M.J."/>
        </authorList>
    </citation>
    <scope>NUCLEOTIDE SEQUENCE</scope>
    <source>
        <strain evidence="4">CHK196-7946</strain>
    </source>
</reference>
<dbReference type="CDD" id="cd00093">
    <property type="entry name" value="HTH_XRE"/>
    <property type="match status" value="1"/>
</dbReference>
<dbReference type="PANTHER" id="PTHR46558:SF11">
    <property type="entry name" value="HTH-TYPE TRANSCRIPTIONAL REGULATOR XRE"/>
    <property type="match status" value="1"/>
</dbReference>
<dbReference type="SMART" id="SM00530">
    <property type="entry name" value="HTH_XRE"/>
    <property type="match status" value="1"/>
</dbReference>
<dbReference type="Gene3D" id="1.10.260.40">
    <property type="entry name" value="lambda repressor-like DNA-binding domains"/>
    <property type="match status" value="1"/>
</dbReference>
<evidence type="ECO:0000256" key="2">
    <source>
        <dbReference type="SAM" id="MobiDB-lite"/>
    </source>
</evidence>
<dbReference type="PROSITE" id="PS50943">
    <property type="entry name" value="HTH_CROC1"/>
    <property type="match status" value="1"/>
</dbReference>
<dbReference type="Gene3D" id="1.25.40.10">
    <property type="entry name" value="Tetratricopeptide repeat domain"/>
    <property type="match status" value="1"/>
</dbReference>
<dbReference type="InterPro" id="IPR011990">
    <property type="entry name" value="TPR-like_helical_dom_sf"/>
</dbReference>
<protein>
    <submittedName>
        <fullName evidence="4">Helix-turn-helix domain-containing protein</fullName>
    </submittedName>
</protein>
<evidence type="ECO:0000259" key="3">
    <source>
        <dbReference type="PROSITE" id="PS50943"/>
    </source>
</evidence>
<reference evidence="4" key="2">
    <citation type="submission" date="2021-04" db="EMBL/GenBank/DDBJ databases">
        <authorList>
            <person name="Gilroy R."/>
        </authorList>
    </citation>
    <scope>NUCLEOTIDE SEQUENCE</scope>
    <source>
        <strain evidence="4">CHK196-7946</strain>
    </source>
</reference>
<dbReference type="PANTHER" id="PTHR46558">
    <property type="entry name" value="TRACRIPTIONAL REGULATORY PROTEIN-RELATED-RELATED"/>
    <property type="match status" value="1"/>
</dbReference>
<dbReference type="Pfam" id="PF01381">
    <property type="entry name" value="HTH_3"/>
    <property type="match status" value="1"/>
</dbReference>
<dbReference type="SUPFAM" id="SSF47413">
    <property type="entry name" value="lambda repressor-like DNA-binding domains"/>
    <property type="match status" value="1"/>
</dbReference>
<dbReference type="InterPro" id="IPR010982">
    <property type="entry name" value="Lambda_DNA-bd_dom_sf"/>
</dbReference>
<accession>A0A9D2Q8Y1</accession>
<evidence type="ECO:0000313" key="5">
    <source>
        <dbReference type="Proteomes" id="UP000823902"/>
    </source>
</evidence>
<dbReference type="Proteomes" id="UP000823902">
    <property type="component" value="Unassembled WGS sequence"/>
</dbReference>
<gene>
    <name evidence="4" type="ORF">H9697_09130</name>
</gene>
<keyword evidence="1" id="KW-0238">DNA-binding</keyword>
<dbReference type="InterPro" id="IPR001387">
    <property type="entry name" value="Cro/C1-type_HTH"/>
</dbReference>